<comment type="caution">
    <text evidence="4">The sequence shown here is derived from an EMBL/GenBank/DDBJ whole genome shotgun (WGS) entry which is preliminary data.</text>
</comment>
<evidence type="ECO:0000313" key="3">
    <source>
        <dbReference type="EMBL" id="CAF0816220.1"/>
    </source>
</evidence>
<organism evidence="4 7">
    <name type="scientific">Didymodactylos carnosus</name>
    <dbReference type="NCBI Taxonomy" id="1234261"/>
    <lineage>
        <taxon>Eukaryota</taxon>
        <taxon>Metazoa</taxon>
        <taxon>Spiralia</taxon>
        <taxon>Gnathifera</taxon>
        <taxon>Rotifera</taxon>
        <taxon>Eurotatoria</taxon>
        <taxon>Bdelloidea</taxon>
        <taxon>Philodinida</taxon>
        <taxon>Philodinidae</taxon>
        <taxon>Didymodactylos</taxon>
    </lineage>
</organism>
<gene>
    <name evidence="4" type="ORF">GPM918_LOCUS9715</name>
    <name evidence="3" type="ORF">OVA965_LOCUS5408</name>
    <name evidence="6" type="ORF">SRO942_LOCUS9716</name>
    <name evidence="5" type="ORF">TMI583_LOCUS5406</name>
</gene>
<name>A0A814B5F8_9BILA</name>
<dbReference type="Proteomes" id="UP000663829">
    <property type="component" value="Unassembled WGS sequence"/>
</dbReference>
<sequence>MPMATTTTTTTANGDSECSHCHEPVNSDHVCSSQQLLDELYHLNDQTTEQLNKIQALTLEHIHDECQTNLEKWKTDMLSSVTELYDQRKKELELLYKDIEKEFEQFKQQQLKQLKTNITPKITDMIELTTSSTEEISQLKLNEVQLLLNKLKTEIENVLERKWIYLNMINIKQLNEFIKIEKEKCTMAACGDSSVKAPSTSTSSNGSRIFFTSEINGRPKSNGDNNGEHDDIVVGSNGMPKKKKKEFTLDVDDLFKLVKKPMIQFDVKTNSSTLAVSDQFIFVNDDKRLVLYDMTKLVKEIPWNENDFGIIVDMCYSSSLNLFLILSIHSLYTYDPLSTMSDDKLILKVEQVLPLDRNILASICNHNKFIYISYHKGVHIDSYTVTLPEWKLTRRWSKLEVCEPTDNGVRDIRCDSFYIGLSVMQQDLHWRVDIMDYNMVRLRKGFIMDQSENQHRFFSMLTPLFDNRWLFINWHTNKIWLLDEFGQVKQLNTTYKNIKNICLSNDLNYFVIRSEKPSSLKIYRI</sequence>
<dbReference type="EMBL" id="CAJOBC010001831">
    <property type="protein sequence ID" value="CAF3701300.1"/>
    <property type="molecule type" value="Genomic_DNA"/>
</dbReference>
<dbReference type="EMBL" id="CAJNOK010001516">
    <property type="protein sequence ID" value="CAF0816220.1"/>
    <property type="molecule type" value="Genomic_DNA"/>
</dbReference>
<dbReference type="EMBL" id="CAJNOQ010001831">
    <property type="protein sequence ID" value="CAF0922150.1"/>
    <property type="molecule type" value="Genomic_DNA"/>
</dbReference>
<evidence type="ECO:0000313" key="7">
    <source>
        <dbReference type="Proteomes" id="UP000663829"/>
    </source>
</evidence>
<evidence type="ECO:0000256" key="1">
    <source>
        <dbReference type="SAM" id="Coils"/>
    </source>
</evidence>
<dbReference type="Proteomes" id="UP000682733">
    <property type="component" value="Unassembled WGS sequence"/>
</dbReference>
<dbReference type="AlphaFoldDB" id="A0A814B5F8"/>
<evidence type="ECO:0000256" key="2">
    <source>
        <dbReference type="SAM" id="MobiDB-lite"/>
    </source>
</evidence>
<keyword evidence="7" id="KW-1185">Reference proteome</keyword>
<feature type="region of interest" description="Disordered" evidence="2">
    <location>
        <begin position="215"/>
        <end position="235"/>
    </location>
</feature>
<dbReference type="OrthoDB" id="9983199at2759"/>
<protein>
    <submittedName>
        <fullName evidence="4">Uncharacterized protein</fullName>
    </submittedName>
</protein>
<evidence type="ECO:0000313" key="4">
    <source>
        <dbReference type="EMBL" id="CAF0922150.1"/>
    </source>
</evidence>
<feature type="coiled-coil region" evidence="1">
    <location>
        <begin position="82"/>
        <end position="109"/>
    </location>
</feature>
<dbReference type="Proteomes" id="UP000677228">
    <property type="component" value="Unassembled WGS sequence"/>
</dbReference>
<proteinExistence type="predicted"/>
<accession>A0A814B5F8</accession>
<dbReference type="SUPFAM" id="SSF101908">
    <property type="entry name" value="Putative isomerase YbhE"/>
    <property type="match status" value="1"/>
</dbReference>
<reference evidence="4" key="1">
    <citation type="submission" date="2021-02" db="EMBL/GenBank/DDBJ databases">
        <authorList>
            <person name="Nowell W R."/>
        </authorList>
    </citation>
    <scope>NUCLEOTIDE SEQUENCE</scope>
</reference>
<dbReference type="Proteomes" id="UP000681722">
    <property type="component" value="Unassembled WGS sequence"/>
</dbReference>
<evidence type="ECO:0000313" key="6">
    <source>
        <dbReference type="EMBL" id="CAF3701300.1"/>
    </source>
</evidence>
<dbReference type="EMBL" id="CAJOBA010001516">
    <property type="protein sequence ID" value="CAF3600320.1"/>
    <property type="molecule type" value="Genomic_DNA"/>
</dbReference>
<evidence type="ECO:0000313" key="5">
    <source>
        <dbReference type="EMBL" id="CAF3600320.1"/>
    </source>
</evidence>
<keyword evidence="1" id="KW-0175">Coiled coil</keyword>